<accession>A0ABX2A4U6</accession>
<feature type="transmembrane region" description="Helical" evidence="2">
    <location>
        <begin position="68"/>
        <end position="88"/>
    </location>
</feature>
<dbReference type="RefSeq" id="WP_171783869.1">
    <property type="nucleotide sequence ID" value="NZ_BAAAML010000009.1"/>
</dbReference>
<feature type="transmembrane region" description="Helical" evidence="2">
    <location>
        <begin position="130"/>
        <end position="148"/>
    </location>
</feature>
<evidence type="ECO:0008006" key="5">
    <source>
        <dbReference type="Google" id="ProtNLM"/>
    </source>
</evidence>
<protein>
    <recommendedName>
        <fullName evidence="5">ATP synthase protein I</fullName>
    </recommendedName>
</protein>
<feature type="transmembrane region" description="Helical" evidence="2">
    <location>
        <begin position="43"/>
        <end position="62"/>
    </location>
</feature>
<proteinExistence type="predicted"/>
<dbReference type="EMBL" id="JABEZU010000002">
    <property type="protein sequence ID" value="NOV97686.1"/>
    <property type="molecule type" value="Genomic_DNA"/>
</dbReference>
<evidence type="ECO:0000256" key="2">
    <source>
        <dbReference type="SAM" id="Phobius"/>
    </source>
</evidence>
<feature type="transmembrane region" description="Helical" evidence="2">
    <location>
        <begin position="100"/>
        <end position="124"/>
    </location>
</feature>
<dbReference type="Proteomes" id="UP000757540">
    <property type="component" value="Unassembled WGS sequence"/>
</dbReference>
<feature type="region of interest" description="Disordered" evidence="1">
    <location>
        <begin position="1"/>
        <end position="23"/>
    </location>
</feature>
<keyword evidence="2" id="KW-1133">Transmembrane helix</keyword>
<keyword evidence="4" id="KW-1185">Reference proteome</keyword>
<organism evidence="3 4">
    <name type="scientific">Isoptericola halotolerans</name>
    <dbReference type="NCBI Taxonomy" id="300560"/>
    <lineage>
        <taxon>Bacteria</taxon>
        <taxon>Bacillati</taxon>
        <taxon>Actinomycetota</taxon>
        <taxon>Actinomycetes</taxon>
        <taxon>Micrococcales</taxon>
        <taxon>Promicromonosporaceae</taxon>
        <taxon>Isoptericola</taxon>
    </lineage>
</organism>
<sequence length="161" mass="16921">MTAQPPAPDSPEETGPDPVATGRSFEEVHAEERLILRRAMRDTFVLVVSLLVLGALVGGLVVGPAGVWGAALGAGVAAFFCGTTIWSMQRTVGAPPARMAAFVMGAWLAKIVVLLVVLVVLRGADFYDPYVFGAVLLVGVIGSALLDYRAVARGRMPYVQP</sequence>
<evidence type="ECO:0000256" key="1">
    <source>
        <dbReference type="SAM" id="MobiDB-lite"/>
    </source>
</evidence>
<keyword evidence="2" id="KW-0812">Transmembrane</keyword>
<name>A0ABX2A4U6_9MICO</name>
<comment type="caution">
    <text evidence="3">The sequence shown here is derived from an EMBL/GenBank/DDBJ whole genome shotgun (WGS) entry which is preliminary data.</text>
</comment>
<reference evidence="3 4" key="1">
    <citation type="submission" date="2020-05" db="EMBL/GenBank/DDBJ databases">
        <title>Genomic Encyclopedia of Type Strains, Phase III (KMG-III): the genomes of soil and plant-associated and newly described type strains.</title>
        <authorList>
            <person name="Whitman W."/>
        </authorList>
    </citation>
    <scope>NUCLEOTIDE SEQUENCE [LARGE SCALE GENOMIC DNA]</scope>
    <source>
        <strain evidence="3 4">KCTC 19046</strain>
    </source>
</reference>
<evidence type="ECO:0000313" key="3">
    <source>
        <dbReference type="EMBL" id="NOV97686.1"/>
    </source>
</evidence>
<keyword evidence="2" id="KW-0472">Membrane</keyword>
<gene>
    <name evidence="3" type="ORF">HDG69_002261</name>
</gene>
<evidence type="ECO:0000313" key="4">
    <source>
        <dbReference type="Proteomes" id="UP000757540"/>
    </source>
</evidence>